<proteinExistence type="predicted"/>
<dbReference type="EMBL" id="MNPL01001928">
    <property type="protein sequence ID" value="OQR78669.1"/>
    <property type="molecule type" value="Genomic_DNA"/>
</dbReference>
<accession>A0A1V9XYX1</accession>
<evidence type="ECO:0000313" key="1">
    <source>
        <dbReference type="EMBL" id="OQR78669.1"/>
    </source>
</evidence>
<dbReference type="AlphaFoldDB" id="A0A1V9XYX1"/>
<organism evidence="1 2">
    <name type="scientific">Tropilaelaps mercedesae</name>
    <dbReference type="NCBI Taxonomy" id="418985"/>
    <lineage>
        <taxon>Eukaryota</taxon>
        <taxon>Metazoa</taxon>
        <taxon>Ecdysozoa</taxon>
        <taxon>Arthropoda</taxon>
        <taxon>Chelicerata</taxon>
        <taxon>Arachnida</taxon>
        <taxon>Acari</taxon>
        <taxon>Parasitiformes</taxon>
        <taxon>Mesostigmata</taxon>
        <taxon>Gamasina</taxon>
        <taxon>Dermanyssoidea</taxon>
        <taxon>Laelapidae</taxon>
        <taxon>Tropilaelaps</taxon>
    </lineage>
</organism>
<reference evidence="1 2" key="1">
    <citation type="journal article" date="2017" name="Gigascience">
        <title>Draft genome of the honey bee ectoparasitic mite, Tropilaelaps mercedesae, is shaped by the parasitic life history.</title>
        <authorList>
            <person name="Dong X."/>
            <person name="Armstrong S.D."/>
            <person name="Xia D."/>
            <person name="Makepeace B.L."/>
            <person name="Darby A.C."/>
            <person name="Kadowaki T."/>
        </authorList>
    </citation>
    <scope>NUCLEOTIDE SEQUENCE [LARGE SCALE GENOMIC DNA]</scope>
    <source>
        <strain evidence="1">Wuxi-XJTLU</strain>
    </source>
</reference>
<name>A0A1V9XYX1_9ACAR</name>
<gene>
    <name evidence="1" type="ORF">BIW11_02689</name>
</gene>
<keyword evidence="2" id="KW-1185">Reference proteome</keyword>
<sequence>MRFKELRGSNDIHSIIEREQFLGSPDWRPADVLGRVQHVSFVLVFLSYPRSLASHTDDVSSLHPFAAYSLVNRRLLQLPLSRPIVRAISLMPQIVFNLGSSDTTESFEG</sequence>
<dbReference type="Proteomes" id="UP000192247">
    <property type="component" value="Unassembled WGS sequence"/>
</dbReference>
<comment type="caution">
    <text evidence="1">The sequence shown here is derived from an EMBL/GenBank/DDBJ whole genome shotgun (WGS) entry which is preliminary data.</text>
</comment>
<dbReference type="InParanoid" id="A0A1V9XYX1"/>
<evidence type="ECO:0000313" key="2">
    <source>
        <dbReference type="Proteomes" id="UP000192247"/>
    </source>
</evidence>
<protein>
    <submittedName>
        <fullName evidence="1">Uncharacterized protein</fullName>
    </submittedName>
</protein>